<evidence type="ECO:0000256" key="1">
    <source>
        <dbReference type="ARBA" id="ARBA00023239"/>
    </source>
</evidence>
<protein>
    <submittedName>
        <fullName evidence="3">2-keto-4-pentenoate hydratase</fullName>
    </submittedName>
</protein>
<accession>A0A7W7I7E5</accession>
<dbReference type="InterPro" id="IPR050772">
    <property type="entry name" value="Hydratase-Decarb/MhpD_sf"/>
</dbReference>
<dbReference type="PANTHER" id="PTHR30143:SF0">
    <property type="entry name" value="2-KETO-4-PENTENOATE HYDRATASE"/>
    <property type="match status" value="1"/>
</dbReference>
<feature type="domain" description="Fumarylacetoacetase-like C-terminal" evidence="2">
    <location>
        <begin position="80"/>
        <end position="247"/>
    </location>
</feature>
<dbReference type="Pfam" id="PF01557">
    <property type="entry name" value="FAA_hydrolase"/>
    <property type="match status" value="1"/>
</dbReference>
<reference evidence="3 4" key="1">
    <citation type="submission" date="2020-08" db="EMBL/GenBank/DDBJ databases">
        <title>Sequencing the genomes of 1000 actinobacteria strains.</title>
        <authorList>
            <person name="Klenk H.-P."/>
        </authorList>
    </citation>
    <scope>NUCLEOTIDE SEQUENCE [LARGE SCALE GENOMIC DNA]</scope>
    <source>
        <strain evidence="3 4">DSM 44772</strain>
    </source>
</reference>
<dbReference type="InterPro" id="IPR011234">
    <property type="entry name" value="Fumarylacetoacetase-like_C"/>
</dbReference>
<gene>
    <name evidence="3" type="ORF">F4557_000330</name>
</gene>
<dbReference type="PANTHER" id="PTHR30143">
    <property type="entry name" value="ACID HYDRATASE"/>
    <property type="match status" value="1"/>
</dbReference>
<dbReference type="EMBL" id="JACHMV010000001">
    <property type="protein sequence ID" value="MBB4771912.1"/>
    <property type="molecule type" value="Genomic_DNA"/>
</dbReference>
<dbReference type="Proteomes" id="UP000549343">
    <property type="component" value="Unassembled WGS sequence"/>
</dbReference>
<evidence type="ECO:0000313" key="3">
    <source>
        <dbReference type="EMBL" id="MBB4771912.1"/>
    </source>
</evidence>
<dbReference type="RefSeq" id="WP_221480502.1">
    <property type="nucleotide sequence ID" value="NZ_BAAAHD010000001.1"/>
</dbReference>
<proteinExistence type="predicted"/>
<name>A0A7W7I7E5_9ACTN</name>
<evidence type="ECO:0000313" key="4">
    <source>
        <dbReference type="Proteomes" id="UP000549343"/>
    </source>
</evidence>
<sequence>MFFAEHDVHKDVPLLTERRPSMTLEDAYQVQWRGAALRIERGARFLGHKVGLTSEAMQHQVGIGEPDSGILLDTMAVANGGTLLARKLRTPRVEAEIAFLLGDDLVGPGISDGDAREAVSGVCVSLEVIDSRFDLAGITLADSVADNAGCARFVLGDVVAVEGLNLPDEDVAIRVAGQTVGHGRGREVLGDPIRSVVWLAERLAGFGAGLAAGDIVLTGAVHGSIPLPRGESVSASSPHLGSVVLHVS</sequence>
<dbReference type="AlphaFoldDB" id="A0A7W7I7E5"/>
<dbReference type="GO" id="GO:0005737">
    <property type="term" value="C:cytoplasm"/>
    <property type="evidence" value="ECO:0007669"/>
    <property type="project" value="TreeGrafter"/>
</dbReference>
<dbReference type="GO" id="GO:0008684">
    <property type="term" value="F:2-oxopent-4-enoate hydratase activity"/>
    <property type="evidence" value="ECO:0007669"/>
    <property type="project" value="TreeGrafter"/>
</dbReference>
<organism evidence="3 4">
    <name type="scientific">Actinomadura livida</name>
    <dbReference type="NCBI Taxonomy" id="79909"/>
    <lineage>
        <taxon>Bacteria</taxon>
        <taxon>Bacillati</taxon>
        <taxon>Actinomycetota</taxon>
        <taxon>Actinomycetes</taxon>
        <taxon>Streptosporangiales</taxon>
        <taxon>Thermomonosporaceae</taxon>
        <taxon>Actinomadura</taxon>
    </lineage>
</organism>
<evidence type="ECO:0000259" key="2">
    <source>
        <dbReference type="Pfam" id="PF01557"/>
    </source>
</evidence>
<comment type="caution">
    <text evidence="3">The sequence shown here is derived from an EMBL/GenBank/DDBJ whole genome shotgun (WGS) entry which is preliminary data.</text>
</comment>
<dbReference type="SUPFAM" id="SSF56529">
    <property type="entry name" value="FAH"/>
    <property type="match status" value="1"/>
</dbReference>
<dbReference type="Gene3D" id="3.90.850.10">
    <property type="entry name" value="Fumarylacetoacetase-like, C-terminal domain"/>
    <property type="match status" value="1"/>
</dbReference>
<dbReference type="InterPro" id="IPR036663">
    <property type="entry name" value="Fumarylacetoacetase_C_sf"/>
</dbReference>
<keyword evidence="1" id="KW-0456">Lyase</keyword>